<keyword evidence="2" id="KW-1185">Reference proteome</keyword>
<dbReference type="EMBL" id="BQNB010013868">
    <property type="protein sequence ID" value="GJT21187.1"/>
    <property type="molecule type" value="Genomic_DNA"/>
</dbReference>
<accession>A0ABQ5C453</accession>
<reference evidence="1" key="2">
    <citation type="submission" date="2022-01" db="EMBL/GenBank/DDBJ databases">
        <authorList>
            <person name="Yamashiro T."/>
            <person name="Shiraishi A."/>
            <person name="Satake H."/>
            <person name="Nakayama K."/>
        </authorList>
    </citation>
    <scope>NUCLEOTIDE SEQUENCE</scope>
</reference>
<comment type="caution">
    <text evidence="1">The sequence shown here is derived from an EMBL/GenBank/DDBJ whole genome shotgun (WGS) entry which is preliminary data.</text>
</comment>
<evidence type="ECO:0000313" key="1">
    <source>
        <dbReference type="EMBL" id="GJT21187.1"/>
    </source>
</evidence>
<sequence length="216" mass="24565">MSTPVNTSSTDSQMHNNIMAAGSKDRPPMLGPGRYSQWRSRFLWYIDTKPNGPYMPTNVLIAAVEAAENILPVAAHEEAETIHNMTAENKLYFQAEKEAIFLILTGIGDEIYSTVDACNTSKEMWTAIERLQQGESLNVQDLSHASDVQFLQQLQPDGPRFVTIVQARDRNRKVSYHKAVDVLKQFQNEVMDIRSESNSQKCKSIRHFLRTDSIFR</sequence>
<reference evidence="1" key="1">
    <citation type="journal article" date="2022" name="Int. J. Mol. Sci.">
        <title>Draft Genome of Tanacetum Coccineum: Genomic Comparison of Closely Related Tanacetum-Family Plants.</title>
        <authorList>
            <person name="Yamashiro T."/>
            <person name="Shiraishi A."/>
            <person name="Nakayama K."/>
            <person name="Satake H."/>
        </authorList>
    </citation>
    <scope>NUCLEOTIDE SEQUENCE</scope>
</reference>
<dbReference type="Proteomes" id="UP001151760">
    <property type="component" value="Unassembled WGS sequence"/>
</dbReference>
<gene>
    <name evidence="1" type="ORF">Tco_0891124</name>
</gene>
<proteinExistence type="predicted"/>
<name>A0ABQ5C453_9ASTR</name>
<evidence type="ECO:0000313" key="2">
    <source>
        <dbReference type="Proteomes" id="UP001151760"/>
    </source>
</evidence>
<organism evidence="1 2">
    <name type="scientific">Tanacetum coccineum</name>
    <dbReference type="NCBI Taxonomy" id="301880"/>
    <lineage>
        <taxon>Eukaryota</taxon>
        <taxon>Viridiplantae</taxon>
        <taxon>Streptophyta</taxon>
        <taxon>Embryophyta</taxon>
        <taxon>Tracheophyta</taxon>
        <taxon>Spermatophyta</taxon>
        <taxon>Magnoliopsida</taxon>
        <taxon>eudicotyledons</taxon>
        <taxon>Gunneridae</taxon>
        <taxon>Pentapetalae</taxon>
        <taxon>asterids</taxon>
        <taxon>campanulids</taxon>
        <taxon>Asterales</taxon>
        <taxon>Asteraceae</taxon>
        <taxon>Asteroideae</taxon>
        <taxon>Anthemideae</taxon>
        <taxon>Anthemidinae</taxon>
        <taxon>Tanacetum</taxon>
    </lineage>
</organism>
<protein>
    <submittedName>
        <fullName evidence="1">Uncharacterized protein</fullName>
    </submittedName>
</protein>